<dbReference type="Proteomes" id="UP000325849">
    <property type="component" value="Unassembled WGS sequence"/>
</dbReference>
<gene>
    <name evidence="3" type="ORF">FNH09_35550</name>
</gene>
<dbReference type="AlphaFoldDB" id="A0A5N8VM77"/>
<dbReference type="EMBL" id="VJZD01000215">
    <property type="protein sequence ID" value="MPY36350.1"/>
    <property type="molecule type" value="Genomic_DNA"/>
</dbReference>
<organism evidence="3 4">
    <name type="scientific">Streptomyces adustus</name>
    <dbReference type="NCBI Taxonomy" id="1609272"/>
    <lineage>
        <taxon>Bacteria</taxon>
        <taxon>Bacillati</taxon>
        <taxon>Actinomycetota</taxon>
        <taxon>Actinomycetes</taxon>
        <taxon>Kitasatosporales</taxon>
        <taxon>Streptomycetaceae</taxon>
        <taxon>Streptomyces</taxon>
    </lineage>
</organism>
<dbReference type="Pfam" id="PF12158">
    <property type="entry name" value="DUF3592"/>
    <property type="match status" value="1"/>
</dbReference>
<reference evidence="3 4" key="1">
    <citation type="submission" date="2019-07" db="EMBL/GenBank/DDBJ databases">
        <title>New species of Amycolatopsis and Streptomyces.</title>
        <authorList>
            <person name="Duangmal K."/>
            <person name="Teo W.F.A."/>
            <person name="Lipun K."/>
        </authorList>
    </citation>
    <scope>NUCLEOTIDE SEQUENCE [LARGE SCALE GENOMIC DNA]</scope>
    <source>
        <strain evidence="3 4">NBRC 109810</strain>
    </source>
</reference>
<sequence>MIVGLLCAMYAVVKRSRRVSRAWGSGLVAEARCLRTYTTTSGGGGDSSVSTTLHHVYEFTTRDGRTVRFEEAGGPGTTLEGDVVTVHYAADHPEQGTAKPPAHGRLFAESGCLMLFLGAALAFCVTFIVTAHLMFSAADDLMP</sequence>
<keyword evidence="1" id="KW-0812">Transmembrane</keyword>
<keyword evidence="1" id="KW-1133">Transmembrane helix</keyword>
<evidence type="ECO:0000259" key="2">
    <source>
        <dbReference type="Pfam" id="PF12158"/>
    </source>
</evidence>
<keyword evidence="4" id="KW-1185">Reference proteome</keyword>
<name>A0A5N8VM77_9ACTN</name>
<feature type="transmembrane region" description="Helical" evidence="1">
    <location>
        <begin position="113"/>
        <end position="135"/>
    </location>
</feature>
<evidence type="ECO:0000313" key="3">
    <source>
        <dbReference type="EMBL" id="MPY36350.1"/>
    </source>
</evidence>
<comment type="caution">
    <text evidence="3">The sequence shown here is derived from an EMBL/GenBank/DDBJ whole genome shotgun (WGS) entry which is preliminary data.</text>
</comment>
<proteinExistence type="predicted"/>
<dbReference type="InterPro" id="IPR021994">
    <property type="entry name" value="DUF3592"/>
</dbReference>
<keyword evidence="1" id="KW-0472">Membrane</keyword>
<dbReference type="OrthoDB" id="4221100at2"/>
<accession>A0A5N8VM77</accession>
<evidence type="ECO:0000313" key="4">
    <source>
        <dbReference type="Proteomes" id="UP000325849"/>
    </source>
</evidence>
<evidence type="ECO:0000256" key="1">
    <source>
        <dbReference type="SAM" id="Phobius"/>
    </source>
</evidence>
<protein>
    <recommendedName>
        <fullName evidence="2">DUF3592 domain-containing protein</fullName>
    </recommendedName>
</protein>
<feature type="domain" description="DUF3592" evidence="2">
    <location>
        <begin position="40"/>
        <end position="101"/>
    </location>
</feature>